<reference evidence="2 3" key="1">
    <citation type="submission" date="2017-08" db="EMBL/GenBank/DDBJ databases">
        <title>The whole genome shortgun sequences of strain Leeuwenhoekiella nanhaiensis G18 from the South China Sea.</title>
        <authorList>
            <person name="Liu Q."/>
        </authorList>
    </citation>
    <scope>NUCLEOTIDE SEQUENCE [LARGE SCALE GENOMIC DNA]</scope>
    <source>
        <strain evidence="2 3">G18</strain>
    </source>
</reference>
<dbReference type="Proteomes" id="UP000229433">
    <property type="component" value="Unassembled WGS sequence"/>
</dbReference>
<feature type="signal peptide" evidence="1">
    <location>
        <begin position="1"/>
        <end position="21"/>
    </location>
</feature>
<evidence type="ECO:0000256" key="1">
    <source>
        <dbReference type="SAM" id="SignalP"/>
    </source>
</evidence>
<keyword evidence="1" id="KW-0732">Signal</keyword>
<evidence type="ECO:0000313" key="2">
    <source>
        <dbReference type="EMBL" id="PHQ29355.1"/>
    </source>
</evidence>
<dbReference type="RefSeq" id="WP_099646206.1">
    <property type="nucleotide sequence ID" value="NZ_KZ319290.1"/>
</dbReference>
<keyword evidence="3" id="KW-1185">Reference proteome</keyword>
<accession>A0A2G1VRI4</accession>
<dbReference type="EMBL" id="NQXA01000007">
    <property type="protein sequence ID" value="PHQ29355.1"/>
    <property type="molecule type" value="Genomic_DNA"/>
</dbReference>
<evidence type="ECO:0000313" key="3">
    <source>
        <dbReference type="Proteomes" id="UP000229433"/>
    </source>
</evidence>
<dbReference type="AlphaFoldDB" id="A0A2G1VRI4"/>
<protein>
    <recommendedName>
        <fullName evidence="4">Auto-transporter adhesin head GIN domain-containing protein</fullName>
    </recommendedName>
</protein>
<proteinExistence type="predicted"/>
<evidence type="ECO:0008006" key="4">
    <source>
        <dbReference type="Google" id="ProtNLM"/>
    </source>
</evidence>
<dbReference type="OrthoDB" id="1438691at2"/>
<comment type="caution">
    <text evidence="2">The sequence shown here is derived from an EMBL/GenBank/DDBJ whole genome shotgun (WGS) entry which is preliminary data.</text>
</comment>
<name>A0A2G1VRI4_9FLAO</name>
<feature type="chain" id="PRO_5013565297" description="Auto-transporter adhesin head GIN domain-containing protein" evidence="1">
    <location>
        <begin position="22"/>
        <end position="206"/>
    </location>
</feature>
<sequence length="206" mass="22147">MKTVQLIVVAFVSILPFSIQAQVGIGTTQPTKMLDVNGTIMVESAIIDKNVDALVAADENGVLTTIDLGQNLVLNEGRISMRSSSFYSMGVRDLKSIMVFPGGITNNLDLKIGAGQANEDKIVIKLINTPGNIKITGIRGGYDGRHVYLYQDDKSTLTILNMSNLSLPGNQVDTLTGSSFNISGQGMIELVYDGPTSKWVVISHIE</sequence>
<gene>
    <name evidence="2" type="ORF">CJ305_10460</name>
</gene>
<organism evidence="2 3">
    <name type="scientific">Leeuwenhoekiella nanhaiensis</name>
    <dbReference type="NCBI Taxonomy" id="1655491"/>
    <lineage>
        <taxon>Bacteria</taxon>
        <taxon>Pseudomonadati</taxon>
        <taxon>Bacteroidota</taxon>
        <taxon>Flavobacteriia</taxon>
        <taxon>Flavobacteriales</taxon>
        <taxon>Flavobacteriaceae</taxon>
        <taxon>Leeuwenhoekiella</taxon>
    </lineage>
</organism>